<dbReference type="Pfam" id="PF02909">
    <property type="entry name" value="TetR_C_1"/>
    <property type="match status" value="1"/>
</dbReference>
<dbReference type="InterPro" id="IPR001647">
    <property type="entry name" value="HTH_TetR"/>
</dbReference>
<evidence type="ECO:0000256" key="4">
    <source>
        <dbReference type="PROSITE-ProRule" id="PRU00335"/>
    </source>
</evidence>
<name>A0AAU4JX11_9NOCA</name>
<proteinExistence type="predicted"/>
<accession>A0AAU4JX11</accession>
<dbReference type="PANTHER" id="PTHR30055:SF151">
    <property type="entry name" value="TRANSCRIPTIONAL REGULATORY PROTEIN"/>
    <property type="match status" value="1"/>
</dbReference>
<dbReference type="InterPro" id="IPR009057">
    <property type="entry name" value="Homeodomain-like_sf"/>
</dbReference>
<dbReference type="SUPFAM" id="SSF46689">
    <property type="entry name" value="Homeodomain-like"/>
    <property type="match status" value="1"/>
</dbReference>
<dbReference type="Pfam" id="PF00440">
    <property type="entry name" value="TetR_N"/>
    <property type="match status" value="1"/>
</dbReference>
<protein>
    <submittedName>
        <fullName evidence="6">TetR/AcrR family transcriptional regulator</fullName>
    </submittedName>
</protein>
<dbReference type="RefSeq" id="WP_328855989.1">
    <property type="nucleotide sequence ID" value="NZ_CP108021.1"/>
</dbReference>
<dbReference type="SUPFAM" id="SSF48498">
    <property type="entry name" value="Tetracyclin repressor-like, C-terminal domain"/>
    <property type="match status" value="1"/>
</dbReference>
<evidence type="ECO:0000256" key="2">
    <source>
        <dbReference type="ARBA" id="ARBA00023125"/>
    </source>
</evidence>
<dbReference type="EMBL" id="CP108021">
    <property type="protein sequence ID" value="WUM18320.1"/>
    <property type="molecule type" value="Genomic_DNA"/>
</dbReference>
<feature type="DNA-binding region" description="H-T-H motif" evidence="4">
    <location>
        <begin position="52"/>
        <end position="71"/>
    </location>
</feature>
<dbReference type="PROSITE" id="PS50977">
    <property type="entry name" value="HTH_TETR_2"/>
    <property type="match status" value="1"/>
</dbReference>
<dbReference type="InterPro" id="IPR004111">
    <property type="entry name" value="Repressor_TetR_C"/>
</dbReference>
<evidence type="ECO:0000256" key="3">
    <source>
        <dbReference type="ARBA" id="ARBA00023163"/>
    </source>
</evidence>
<dbReference type="Proteomes" id="UP001432128">
    <property type="component" value="Chromosome"/>
</dbReference>
<keyword evidence="2 4" id="KW-0238">DNA-binding</keyword>
<dbReference type="AlphaFoldDB" id="A0AAU4JX11"/>
<dbReference type="PANTHER" id="PTHR30055">
    <property type="entry name" value="HTH-TYPE TRANSCRIPTIONAL REGULATOR RUTR"/>
    <property type="match status" value="1"/>
</dbReference>
<keyword evidence="1" id="KW-0805">Transcription regulation</keyword>
<sequence>MTGDASALPRYLELLWDREVKVRRGPKPGVGIRDIGAAGVSIADRDGLDAVSMKAVGAALGMTTMSLYRYVDSKDQLLMVMLDEAYGQPTLRWGAGEEWRARAHRWSRALADAFVAHPWVVSVPLTAAPLTPNVLAWTEMGVRALEATPLGAQDTLSSLLVLDGFVRNHVRQAMQLGAIGPDGTPTPDDGSYESTIAAIVDEKRYPALLRAAQEIRSGEPSEFYGHELAFGLGVVLDGIAARIDTVVGSDPL</sequence>
<dbReference type="GO" id="GO:0000976">
    <property type="term" value="F:transcription cis-regulatory region binding"/>
    <property type="evidence" value="ECO:0007669"/>
    <property type="project" value="TreeGrafter"/>
</dbReference>
<dbReference type="Gene3D" id="1.10.357.10">
    <property type="entry name" value="Tetracycline Repressor, domain 2"/>
    <property type="match status" value="1"/>
</dbReference>
<organism evidence="6 7">
    <name type="scientific">Williamsia herbipolensis</name>
    <dbReference type="NCBI Taxonomy" id="1603258"/>
    <lineage>
        <taxon>Bacteria</taxon>
        <taxon>Bacillati</taxon>
        <taxon>Actinomycetota</taxon>
        <taxon>Actinomycetes</taxon>
        <taxon>Mycobacteriales</taxon>
        <taxon>Nocardiaceae</taxon>
        <taxon>Williamsia</taxon>
    </lineage>
</organism>
<keyword evidence="3" id="KW-0804">Transcription</keyword>
<dbReference type="InterPro" id="IPR050109">
    <property type="entry name" value="HTH-type_TetR-like_transc_reg"/>
</dbReference>
<keyword evidence="7" id="KW-1185">Reference proteome</keyword>
<dbReference type="Gene3D" id="1.10.10.60">
    <property type="entry name" value="Homeodomain-like"/>
    <property type="match status" value="1"/>
</dbReference>
<dbReference type="GO" id="GO:0045892">
    <property type="term" value="P:negative regulation of DNA-templated transcription"/>
    <property type="evidence" value="ECO:0007669"/>
    <property type="project" value="InterPro"/>
</dbReference>
<evidence type="ECO:0000256" key="1">
    <source>
        <dbReference type="ARBA" id="ARBA00023015"/>
    </source>
</evidence>
<evidence type="ECO:0000259" key="5">
    <source>
        <dbReference type="PROSITE" id="PS50977"/>
    </source>
</evidence>
<gene>
    <name evidence="6" type="ORF">OG579_11165</name>
</gene>
<feature type="domain" description="HTH tetR-type" evidence="5">
    <location>
        <begin position="29"/>
        <end position="89"/>
    </location>
</feature>
<evidence type="ECO:0000313" key="6">
    <source>
        <dbReference type="EMBL" id="WUM18320.1"/>
    </source>
</evidence>
<dbReference type="InterPro" id="IPR036271">
    <property type="entry name" value="Tet_transcr_reg_TetR-rel_C_sf"/>
</dbReference>
<dbReference type="GO" id="GO:0003700">
    <property type="term" value="F:DNA-binding transcription factor activity"/>
    <property type="evidence" value="ECO:0007669"/>
    <property type="project" value="TreeGrafter"/>
</dbReference>
<evidence type="ECO:0000313" key="7">
    <source>
        <dbReference type="Proteomes" id="UP001432128"/>
    </source>
</evidence>
<reference evidence="6 7" key="1">
    <citation type="submission" date="2022-10" db="EMBL/GenBank/DDBJ databases">
        <title>The complete genomes of actinobacterial strains from the NBC collection.</title>
        <authorList>
            <person name="Joergensen T.S."/>
            <person name="Alvarez Arevalo M."/>
            <person name="Sterndorff E.B."/>
            <person name="Faurdal D."/>
            <person name="Vuksanovic O."/>
            <person name="Mourched A.-S."/>
            <person name="Charusanti P."/>
            <person name="Shaw S."/>
            <person name="Blin K."/>
            <person name="Weber T."/>
        </authorList>
    </citation>
    <scope>NUCLEOTIDE SEQUENCE [LARGE SCALE GENOMIC DNA]</scope>
    <source>
        <strain evidence="6 7">NBC_00319</strain>
    </source>
</reference>
<dbReference type="KEGG" id="whr:OG579_11165"/>